<dbReference type="Gene3D" id="3.30.530.20">
    <property type="match status" value="1"/>
</dbReference>
<comment type="caution">
    <text evidence="1">The sequence shown here is derived from an EMBL/GenBank/DDBJ whole genome shotgun (WGS) entry which is preliminary data.</text>
</comment>
<dbReference type="Proteomes" id="UP000634522">
    <property type="component" value="Unassembled WGS sequence"/>
</dbReference>
<reference evidence="1 2" key="1">
    <citation type="submission" date="2019-12" db="EMBL/GenBank/DDBJ databases">
        <title>Comparative genomics gives insights into the taxonomy of the Azoarcus-Aromatoleum group and reveals separate origins of nif in the plant-associated Azoarcus and non-plant-associated Aromatoleum sub-groups.</title>
        <authorList>
            <person name="Lafos M."/>
            <person name="Maluk M."/>
            <person name="Batista M."/>
            <person name="Junghare M."/>
            <person name="Carmona M."/>
            <person name="Faoro H."/>
            <person name="Cruz L.M."/>
            <person name="Battistoni F."/>
            <person name="De Souza E."/>
            <person name="Pedrosa F."/>
            <person name="Chen W.-M."/>
            <person name="Poole P.S."/>
            <person name="Dixon R.A."/>
            <person name="James E.K."/>
        </authorList>
    </citation>
    <scope>NUCLEOTIDE SEQUENCE [LARGE SCALE GENOMIC DNA]</scope>
    <source>
        <strain evidence="1 2">T</strain>
    </source>
</reference>
<organism evidence="1 2">
    <name type="scientific">Aromatoleum toluolicum</name>
    <dbReference type="NCBI Taxonomy" id="90060"/>
    <lineage>
        <taxon>Bacteria</taxon>
        <taxon>Pseudomonadati</taxon>
        <taxon>Pseudomonadota</taxon>
        <taxon>Betaproteobacteria</taxon>
        <taxon>Rhodocyclales</taxon>
        <taxon>Rhodocyclaceae</taxon>
        <taxon>Aromatoleum</taxon>
    </lineage>
</organism>
<dbReference type="EMBL" id="WTVS01000004">
    <property type="protein sequence ID" value="NMF96374.1"/>
    <property type="molecule type" value="Genomic_DNA"/>
</dbReference>
<gene>
    <name evidence="1" type="ORF">GPA27_03055</name>
</gene>
<dbReference type="CDD" id="cd07821">
    <property type="entry name" value="PYR_PYL_RCAR_like"/>
    <property type="match status" value="1"/>
</dbReference>
<dbReference type="RefSeq" id="WP_169137725.1">
    <property type="nucleotide sequence ID" value="NZ_WTVS01000004.1"/>
</dbReference>
<dbReference type="InterPro" id="IPR023393">
    <property type="entry name" value="START-like_dom_sf"/>
</dbReference>
<dbReference type="InterPro" id="IPR019587">
    <property type="entry name" value="Polyketide_cyclase/dehydratase"/>
</dbReference>
<sequence>MHYIKISHDFDAPAELVWDMLRDFAHIERWWPTHDPAVQIDHVDLVGEGIGQIRHIYNVGYPDPVSERLDFQDPATMTYKLSIVGRPPVGITHYQATGRIESLGEGRSRLSYSSEFTTESGKPDEADAWLRMAYALMFRGVADAAARATA</sequence>
<dbReference type="Pfam" id="PF10604">
    <property type="entry name" value="Polyketide_cyc2"/>
    <property type="match status" value="1"/>
</dbReference>
<evidence type="ECO:0000313" key="1">
    <source>
        <dbReference type="EMBL" id="NMF96374.1"/>
    </source>
</evidence>
<keyword evidence="2" id="KW-1185">Reference proteome</keyword>
<proteinExistence type="predicted"/>
<protein>
    <submittedName>
        <fullName evidence="1">SRPBCC family protein</fullName>
    </submittedName>
</protein>
<evidence type="ECO:0000313" key="2">
    <source>
        <dbReference type="Proteomes" id="UP000634522"/>
    </source>
</evidence>
<dbReference type="SUPFAM" id="SSF55961">
    <property type="entry name" value="Bet v1-like"/>
    <property type="match status" value="1"/>
</dbReference>
<name>A0ABX1NAT7_9RHOO</name>
<accession>A0ABX1NAT7</accession>